<name>A0A914DFL8_9BILA</name>
<keyword evidence="2" id="KW-0472">Membrane</keyword>
<sequence>MSSSHTVEREVDLSQLFSDVSRTVSGIRSILGQQSSAQMPQDLNARSSASNDIPQADSPTSPLANLFGSSSGVCFKTCGMEDIQFAARRAGEMLMTMRVCMIVLTALVVVCALALTIAIVLYLYKSRDAFARLRHAISEESSVSGTPLISHHTNQSPLYGLAKRPPPPIPLPKQLASATTIASTNTESS</sequence>
<keyword evidence="2" id="KW-0812">Transmembrane</keyword>
<evidence type="ECO:0000256" key="1">
    <source>
        <dbReference type="SAM" id="MobiDB-lite"/>
    </source>
</evidence>
<feature type="region of interest" description="Disordered" evidence="1">
    <location>
        <begin position="157"/>
        <end position="189"/>
    </location>
</feature>
<keyword evidence="3" id="KW-1185">Reference proteome</keyword>
<keyword evidence="2" id="KW-1133">Transmembrane helix</keyword>
<evidence type="ECO:0000313" key="4">
    <source>
        <dbReference type="WBParaSite" id="ACRNAN_scaffold2391.g25360.t1"/>
    </source>
</evidence>
<dbReference type="Proteomes" id="UP000887540">
    <property type="component" value="Unplaced"/>
</dbReference>
<protein>
    <submittedName>
        <fullName evidence="4">Uncharacterized protein</fullName>
    </submittedName>
</protein>
<organism evidence="3 4">
    <name type="scientific">Acrobeloides nanus</name>
    <dbReference type="NCBI Taxonomy" id="290746"/>
    <lineage>
        <taxon>Eukaryota</taxon>
        <taxon>Metazoa</taxon>
        <taxon>Ecdysozoa</taxon>
        <taxon>Nematoda</taxon>
        <taxon>Chromadorea</taxon>
        <taxon>Rhabditida</taxon>
        <taxon>Tylenchina</taxon>
        <taxon>Cephalobomorpha</taxon>
        <taxon>Cephaloboidea</taxon>
        <taxon>Cephalobidae</taxon>
        <taxon>Acrobeloides</taxon>
    </lineage>
</organism>
<reference evidence="4" key="1">
    <citation type="submission" date="2022-11" db="UniProtKB">
        <authorList>
            <consortium name="WormBaseParasite"/>
        </authorList>
    </citation>
    <scope>IDENTIFICATION</scope>
</reference>
<proteinExistence type="predicted"/>
<evidence type="ECO:0000256" key="2">
    <source>
        <dbReference type="SAM" id="Phobius"/>
    </source>
</evidence>
<dbReference type="AlphaFoldDB" id="A0A914DFL8"/>
<accession>A0A914DFL8</accession>
<feature type="region of interest" description="Disordered" evidence="1">
    <location>
        <begin position="34"/>
        <end position="62"/>
    </location>
</feature>
<feature type="transmembrane region" description="Helical" evidence="2">
    <location>
        <begin position="99"/>
        <end position="124"/>
    </location>
</feature>
<evidence type="ECO:0000313" key="3">
    <source>
        <dbReference type="Proteomes" id="UP000887540"/>
    </source>
</evidence>
<feature type="compositionally biased region" description="Polar residues" evidence="1">
    <location>
        <begin position="176"/>
        <end position="189"/>
    </location>
</feature>
<dbReference type="WBParaSite" id="ACRNAN_scaffold2391.g25360.t1">
    <property type="protein sequence ID" value="ACRNAN_scaffold2391.g25360.t1"/>
    <property type="gene ID" value="ACRNAN_scaffold2391.g25360"/>
</dbReference>